<proteinExistence type="predicted"/>
<dbReference type="Proteomes" id="UP000284841">
    <property type="component" value="Unassembled WGS sequence"/>
</dbReference>
<keyword evidence="1" id="KW-0812">Transmembrane</keyword>
<accession>A0A415E4E8</accession>
<protein>
    <submittedName>
        <fullName evidence="2">Uncharacterized protein</fullName>
    </submittedName>
</protein>
<gene>
    <name evidence="2" type="ORF">DW099_08905</name>
</gene>
<organism evidence="2 3">
    <name type="scientific">Emergencia timonensis</name>
    <dbReference type="NCBI Taxonomy" id="1776384"/>
    <lineage>
        <taxon>Bacteria</taxon>
        <taxon>Bacillati</taxon>
        <taxon>Bacillota</taxon>
        <taxon>Clostridia</taxon>
        <taxon>Peptostreptococcales</taxon>
        <taxon>Anaerovoracaceae</taxon>
        <taxon>Emergencia</taxon>
    </lineage>
</organism>
<keyword evidence="1" id="KW-1133">Transmembrane helix</keyword>
<keyword evidence="1" id="KW-0472">Membrane</keyword>
<dbReference type="AlphaFoldDB" id="A0A415E4E8"/>
<name>A0A415E4E8_9FIRM</name>
<keyword evidence="3" id="KW-1185">Reference proteome</keyword>
<comment type="caution">
    <text evidence="2">The sequence shown here is derived from an EMBL/GenBank/DDBJ whole genome shotgun (WGS) entry which is preliminary data.</text>
</comment>
<reference evidence="2 3" key="1">
    <citation type="submission" date="2018-08" db="EMBL/GenBank/DDBJ databases">
        <title>A genome reference for cultivated species of the human gut microbiota.</title>
        <authorList>
            <person name="Zou Y."/>
            <person name="Xue W."/>
            <person name="Luo G."/>
        </authorList>
    </citation>
    <scope>NUCLEOTIDE SEQUENCE [LARGE SCALE GENOMIC DNA]</scope>
    <source>
        <strain evidence="2 3">AM07-24</strain>
    </source>
</reference>
<evidence type="ECO:0000313" key="3">
    <source>
        <dbReference type="Proteomes" id="UP000284841"/>
    </source>
</evidence>
<dbReference type="EMBL" id="QRMS01000002">
    <property type="protein sequence ID" value="RHJ88491.1"/>
    <property type="molecule type" value="Genomic_DNA"/>
</dbReference>
<evidence type="ECO:0000256" key="1">
    <source>
        <dbReference type="SAM" id="Phobius"/>
    </source>
</evidence>
<evidence type="ECO:0000313" key="2">
    <source>
        <dbReference type="EMBL" id="RHJ88491.1"/>
    </source>
</evidence>
<sequence length="107" mass="13082">MHNERVRQNQYGFWRMLCRQGFLIEWAKCHKRVKSRPILALFINFTGYACVKENENERIYDLERDIQIILNYFVWFFCSFVIQWVALRQIDLPCIDKSARFGRKLDN</sequence>
<feature type="transmembrane region" description="Helical" evidence="1">
    <location>
        <begin position="68"/>
        <end position="87"/>
    </location>
</feature>